<name>A0ABV4BD94_9GAMM</name>
<dbReference type="Proteomes" id="UP001564408">
    <property type="component" value="Unassembled WGS sequence"/>
</dbReference>
<comment type="similarity">
    <text evidence="1">Belongs to the ADP-ribosylglycohydrolase family.</text>
</comment>
<dbReference type="InterPro" id="IPR005502">
    <property type="entry name" value="Ribosyl_crysJ1"/>
</dbReference>
<dbReference type="PANTHER" id="PTHR16222">
    <property type="entry name" value="ADP-RIBOSYLGLYCOHYDROLASE"/>
    <property type="match status" value="1"/>
</dbReference>
<evidence type="ECO:0000256" key="1">
    <source>
        <dbReference type="ARBA" id="ARBA00010702"/>
    </source>
</evidence>
<dbReference type="Pfam" id="PF03747">
    <property type="entry name" value="ADP_ribosyl_GH"/>
    <property type="match status" value="1"/>
</dbReference>
<feature type="non-terminal residue" evidence="3">
    <location>
        <position position="235"/>
    </location>
</feature>
<dbReference type="InterPro" id="IPR036705">
    <property type="entry name" value="Ribosyl_crysJ1_sf"/>
</dbReference>
<accession>A0ABV4BD94</accession>
<keyword evidence="2" id="KW-0378">Hydrolase</keyword>
<protein>
    <submittedName>
        <fullName evidence="3">ADP-ribosylglycohydrolase family protein</fullName>
    </submittedName>
</protein>
<gene>
    <name evidence="3" type="ORF">ABC977_08725</name>
</gene>
<evidence type="ECO:0000313" key="3">
    <source>
        <dbReference type="EMBL" id="MEY6432486.1"/>
    </source>
</evidence>
<evidence type="ECO:0000313" key="4">
    <source>
        <dbReference type="Proteomes" id="UP001564408"/>
    </source>
</evidence>
<sequence length="235" mass="25168">MPKEHRSVDRRPAQAEDAILAHDVRQVIDLIGIIDRARAALLAHACGDRFGAPLEFIRGPSVRTCPVQLGNWTDDTHMSLYLGEAILEHGAGPLRIERFADALGAAFVRWMHDPLTPSTAPGNTCLAGAANFERDRDWRTSGIASSDGCGAVMRIVPLALAFRGEELLEAARVSARITHAHPNAEEAAMAGAWLVQRILETGRWGAGLVEEAIRGLDGPWSCGGSVAEGLRAALA</sequence>
<evidence type="ECO:0000256" key="2">
    <source>
        <dbReference type="ARBA" id="ARBA00022801"/>
    </source>
</evidence>
<comment type="caution">
    <text evidence="3">The sequence shown here is derived from an EMBL/GenBank/DDBJ whole genome shotgun (WGS) entry which is preliminary data.</text>
</comment>
<proteinExistence type="inferred from homology"/>
<dbReference type="EMBL" id="JBDKXB010000008">
    <property type="protein sequence ID" value="MEY6432486.1"/>
    <property type="molecule type" value="Genomic_DNA"/>
</dbReference>
<dbReference type="PANTHER" id="PTHR16222:SF24">
    <property type="entry name" value="ADP-RIBOSYLHYDROLASE ARH3"/>
    <property type="match status" value="1"/>
</dbReference>
<reference evidence="3 4" key="1">
    <citation type="submission" date="2024-05" db="EMBL/GenBank/DDBJ databases">
        <title>Genome Sequence and Characterization of the New Strain Purple Sulfur Bacterium of Genus Thioalkalicoccus.</title>
        <authorList>
            <person name="Bryantseva I.A."/>
            <person name="Kyndt J.A."/>
            <person name="Imhoff J.F."/>
        </authorList>
    </citation>
    <scope>NUCLEOTIDE SEQUENCE [LARGE SCALE GENOMIC DNA]</scope>
    <source>
        <strain evidence="3 4">Um2</strain>
    </source>
</reference>
<dbReference type="InterPro" id="IPR050792">
    <property type="entry name" value="ADP-ribosylglycohydrolase"/>
</dbReference>
<organism evidence="3 4">
    <name type="scientific">Thioalkalicoccus limnaeus</name>
    <dbReference type="NCBI Taxonomy" id="120681"/>
    <lineage>
        <taxon>Bacteria</taxon>
        <taxon>Pseudomonadati</taxon>
        <taxon>Pseudomonadota</taxon>
        <taxon>Gammaproteobacteria</taxon>
        <taxon>Chromatiales</taxon>
        <taxon>Chromatiaceae</taxon>
        <taxon>Thioalkalicoccus</taxon>
    </lineage>
</organism>
<dbReference type="RefSeq" id="WP_369666871.1">
    <property type="nucleotide sequence ID" value="NZ_JBDKXB010000008.1"/>
</dbReference>
<dbReference type="SUPFAM" id="SSF101478">
    <property type="entry name" value="ADP-ribosylglycohydrolase"/>
    <property type="match status" value="1"/>
</dbReference>
<keyword evidence="4" id="KW-1185">Reference proteome</keyword>
<dbReference type="Gene3D" id="1.10.4080.10">
    <property type="entry name" value="ADP-ribosylation/Crystallin J1"/>
    <property type="match status" value="1"/>
</dbReference>